<accession>A0ABW2MNJ8</accession>
<dbReference type="Proteomes" id="UP001596415">
    <property type="component" value="Unassembled WGS sequence"/>
</dbReference>
<protein>
    <recommendedName>
        <fullName evidence="3">TonB C-terminal domain-containing protein</fullName>
    </recommendedName>
</protein>
<keyword evidence="2" id="KW-1185">Reference proteome</keyword>
<evidence type="ECO:0008006" key="3">
    <source>
        <dbReference type="Google" id="ProtNLM"/>
    </source>
</evidence>
<organism evidence="1 2">
    <name type="scientific">Jejudonia soesokkakensis</name>
    <dbReference type="NCBI Taxonomy" id="1323432"/>
    <lineage>
        <taxon>Bacteria</taxon>
        <taxon>Pseudomonadati</taxon>
        <taxon>Bacteroidota</taxon>
        <taxon>Flavobacteriia</taxon>
        <taxon>Flavobacteriales</taxon>
        <taxon>Flavobacteriaceae</taxon>
        <taxon>Jejudonia</taxon>
    </lineage>
</organism>
<proteinExistence type="predicted"/>
<dbReference type="RefSeq" id="WP_380216252.1">
    <property type="nucleotide sequence ID" value="NZ_JBHTBN010000001.1"/>
</dbReference>
<dbReference type="PROSITE" id="PS51257">
    <property type="entry name" value="PROKAR_LIPOPROTEIN"/>
    <property type="match status" value="1"/>
</dbReference>
<reference evidence="2" key="1">
    <citation type="journal article" date="2019" name="Int. J. Syst. Evol. Microbiol.">
        <title>The Global Catalogue of Microorganisms (GCM) 10K type strain sequencing project: providing services to taxonomists for standard genome sequencing and annotation.</title>
        <authorList>
            <consortium name="The Broad Institute Genomics Platform"/>
            <consortium name="The Broad Institute Genome Sequencing Center for Infectious Disease"/>
            <person name="Wu L."/>
            <person name="Ma J."/>
        </authorList>
    </citation>
    <scope>NUCLEOTIDE SEQUENCE [LARGE SCALE GENOMIC DNA]</scope>
    <source>
        <strain evidence="2">CGMCC 1.16306</strain>
    </source>
</reference>
<evidence type="ECO:0000313" key="2">
    <source>
        <dbReference type="Proteomes" id="UP001596415"/>
    </source>
</evidence>
<dbReference type="EMBL" id="JBHTBN010000001">
    <property type="protein sequence ID" value="MFC7356474.1"/>
    <property type="molecule type" value="Genomic_DNA"/>
</dbReference>
<gene>
    <name evidence="1" type="ORF">ACFQO1_02140</name>
</gene>
<sequence length="159" mass="18275">MKNSFLLLGIIFLLSSCQFFETEKIPSETFYAEELETIDWHEVDRYPLFKDCEESSEKEIQKRCFEAILTTKMYQSISDQSLIASQKIIDTLYLTMLVSQEGALSITELKIDSVTRRDFPKLEAMILSAVDSMQLVAPAYKRGIPVRTQFTLPVVLQSE</sequence>
<comment type="caution">
    <text evidence="1">The sequence shown here is derived from an EMBL/GenBank/DDBJ whole genome shotgun (WGS) entry which is preliminary data.</text>
</comment>
<evidence type="ECO:0000313" key="1">
    <source>
        <dbReference type="EMBL" id="MFC7356474.1"/>
    </source>
</evidence>
<name>A0ABW2MNJ8_9FLAO</name>